<accession>A0A1H3R4R9</accession>
<sequence length="283" mass="31314">MTQIKRHDLDVENARAREGKLARIVERNLGDVAEYPGMLESVQRKALLRTRFRSAFDPAGESAEFRESLSLSGAAGSAFFATAKLPSGEFDFTIRERMALKATGPTTDHTPPVWLESLWACLISRDELSSDELCVYPVDTLRDNDSSFPAFFYSWANAVAAFCLRDDDALTKLNTALADTDPDTVGPDALELALRIYYPQMKVLHYLATQEAEAFNTALAQAVEHHKEFWTGDRQRATDPDGFFSLPLTAMAAIAHDIGMAVTVDSEYLPNHVITSGEQDDEG</sequence>
<dbReference type="RefSeq" id="WP_177226874.1">
    <property type="nucleotide sequence ID" value="NZ_FNOK01000051.1"/>
</dbReference>
<protein>
    <submittedName>
        <fullName evidence="1">Immunity protein 49</fullName>
    </submittedName>
</protein>
<dbReference type="STRING" id="418495.SAMN05216215_105147"/>
<dbReference type="Proteomes" id="UP000199529">
    <property type="component" value="Unassembled WGS sequence"/>
</dbReference>
<dbReference type="AlphaFoldDB" id="A0A1H3R4R9"/>
<dbReference type="Pfam" id="PF15575">
    <property type="entry name" value="Imm49"/>
    <property type="match status" value="1"/>
</dbReference>
<keyword evidence="2" id="KW-1185">Reference proteome</keyword>
<evidence type="ECO:0000313" key="1">
    <source>
        <dbReference type="EMBL" id="SDZ20295.1"/>
    </source>
</evidence>
<name>A0A1H3R4R9_9PSEU</name>
<proteinExistence type="predicted"/>
<organism evidence="1 2">
    <name type="scientific">Saccharopolyspora shandongensis</name>
    <dbReference type="NCBI Taxonomy" id="418495"/>
    <lineage>
        <taxon>Bacteria</taxon>
        <taxon>Bacillati</taxon>
        <taxon>Actinomycetota</taxon>
        <taxon>Actinomycetes</taxon>
        <taxon>Pseudonocardiales</taxon>
        <taxon>Pseudonocardiaceae</taxon>
        <taxon>Saccharopolyspora</taxon>
    </lineage>
</organism>
<dbReference type="EMBL" id="FNOK01000051">
    <property type="protein sequence ID" value="SDZ20295.1"/>
    <property type="molecule type" value="Genomic_DNA"/>
</dbReference>
<dbReference type="InterPro" id="IPR029074">
    <property type="entry name" value="Imm49"/>
</dbReference>
<gene>
    <name evidence="1" type="ORF">SAMN05216215_105147</name>
</gene>
<evidence type="ECO:0000313" key="2">
    <source>
        <dbReference type="Proteomes" id="UP000199529"/>
    </source>
</evidence>
<reference evidence="2" key="1">
    <citation type="submission" date="2016-10" db="EMBL/GenBank/DDBJ databases">
        <authorList>
            <person name="Varghese N."/>
            <person name="Submissions S."/>
        </authorList>
    </citation>
    <scope>NUCLEOTIDE SEQUENCE [LARGE SCALE GENOMIC DNA]</scope>
    <source>
        <strain evidence="2">CGMCC 4.3530</strain>
    </source>
</reference>